<dbReference type="PANTHER" id="PTHR23235">
    <property type="entry name" value="KRUEPPEL-LIKE TRANSCRIPTION FACTOR"/>
    <property type="match status" value="1"/>
</dbReference>
<evidence type="ECO:0000256" key="4">
    <source>
        <dbReference type="ARBA" id="ARBA00022833"/>
    </source>
</evidence>
<sequence>MLAYVSDNVALHSKIPEADPSWNIWDKNEENIWEFRQVSMQCNDDYDVTWPEEFSCFDNKESLCSNNCVEQDTDMKIEPVGVVSPTLPHAVDGSAGVDCEVLLETNITMDHTHNQCGDGKNLPSYESAVMELPEYRERHFATKPHDIGEMSTLQYMPAHHQASFSYPYPSYAVVSPVPGKDETSCLPPLLHHSMVQETFPPIISSPGFHPRSPDQKQERPFKSHLHATYSSPASLESARSPQPQLETPIPYPTYFPQTSRSPNQLNPFYEAKGDTEDHYNYNPQPTVKIEPFSPPQQDYTSSVTSVFPPLRSSPAMTQQELEYSEFVAQCNQSTPGPSYQADHGIVLNGEVHLRIQQTYLPQSEVFHENYNRQQEQEFIPRSDEKYPPTFGSSHIQLSTPFVQPPPPYNDHNGGIPDHHFQPSVFTPQFTPDARCRSQPTRGKGRSAKRPSRVLPQDRPYACPMQGCDKKFSRTDELNRHVRIHTGVKPFTCPECQRRFSRSDHLRTHTRTHTGEKPYNCKICSKRFARSDECKRHTRIHNKVKTKKLIMTSPKQRTVTSQVETMTTMTSHHPGYPSGSMTSLSVDNAMQQSCFTYQ</sequence>
<dbReference type="AlphaFoldDB" id="Q1RLI5"/>
<dbReference type="GO" id="GO:0008270">
    <property type="term" value="F:zinc ion binding"/>
    <property type="evidence" value="ECO:0007669"/>
    <property type="project" value="UniProtKB-KW"/>
</dbReference>
<dbReference type="PANTHER" id="PTHR23235:SF60">
    <property type="entry name" value="STRIPE, ISOFORM D"/>
    <property type="match status" value="1"/>
</dbReference>
<dbReference type="EMBL" id="BR000049">
    <property type="protein sequence ID" value="FAA00080.1"/>
    <property type="molecule type" value="mRNA"/>
</dbReference>
<dbReference type="STRING" id="7719.ENSCINP00000030315"/>
<evidence type="ECO:0000313" key="10">
    <source>
        <dbReference type="Proteomes" id="UP000008144"/>
    </source>
</evidence>
<dbReference type="KEGG" id="cin:100169672"/>
<dbReference type="InterPro" id="IPR036236">
    <property type="entry name" value="Znf_C2H2_sf"/>
</dbReference>
<feature type="compositionally biased region" description="Basic and acidic residues" evidence="6">
    <location>
        <begin position="211"/>
        <end position="221"/>
    </location>
</feature>
<accession>A0A1W2VQD6</accession>
<evidence type="ECO:0000259" key="7">
    <source>
        <dbReference type="PROSITE" id="PS50157"/>
    </source>
</evidence>
<dbReference type="FunFam" id="3.30.160.60:FF:000100">
    <property type="entry name" value="Zinc finger 45-like"/>
    <property type="match status" value="1"/>
</dbReference>
<dbReference type="HOGENOM" id="CLU_457040_0_0_1"/>
<keyword evidence="3 5" id="KW-0863">Zinc-finger</keyword>
<reference evidence="10" key="1">
    <citation type="journal article" date="2002" name="Science">
        <title>The draft genome of Ciona intestinalis: insights into chordate and vertebrate origins.</title>
        <authorList>
            <person name="Dehal P."/>
            <person name="Satou Y."/>
            <person name="Campbell R.K."/>
            <person name="Chapman J."/>
            <person name="Degnan B."/>
            <person name="De Tomaso A."/>
            <person name="Davidson B."/>
            <person name="Di Gregorio A."/>
            <person name="Gelpke M."/>
            <person name="Goodstein D.M."/>
            <person name="Harafuji N."/>
            <person name="Hastings K.E."/>
            <person name="Ho I."/>
            <person name="Hotta K."/>
            <person name="Huang W."/>
            <person name="Kawashima T."/>
            <person name="Lemaire P."/>
            <person name="Martinez D."/>
            <person name="Meinertzhagen I.A."/>
            <person name="Necula S."/>
            <person name="Nonaka M."/>
            <person name="Putnam N."/>
            <person name="Rash S."/>
            <person name="Saiga H."/>
            <person name="Satake M."/>
            <person name="Terry A."/>
            <person name="Yamada L."/>
            <person name="Wang H.G."/>
            <person name="Awazu S."/>
            <person name="Azumi K."/>
            <person name="Boore J."/>
            <person name="Branno M."/>
            <person name="Chin-Bow S."/>
            <person name="DeSantis R."/>
            <person name="Doyle S."/>
            <person name="Francino P."/>
            <person name="Keys D.N."/>
            <person name="Haga S."/>
            <person name="Hayashi H."/>
            <person name="Hino K."/>
            <person name="Imai K.S."/>
            <person name="Inaba K."/>
            <person name="Kano S."/>
            <person name="Kobayashi K."/>
            <person name="Kobayashi M."/>
            <person name="Lee B.I."/>
            <person name="Makabe K.W."/>
            <person name="Manohar C."/>
            <person name="Matassi G."/>
            <person name="Medina M."/>
            <person name="Mochizuki Y."/>
            <person name="Mount S."/>
            <person name="Morishita T."/>
            <person name="Miura S."/>
            <person name="Nakayama A."/>
            <person name="Nishizaka S."/>
            <person name="Nomoto H."/>
            <person name="Ohta F."/>
            <person name="Oishi K."/>
            <person name="Rigoutsos I."/>
            <person name="Sano M."/>
            <person name="Sasaki A."/>
            <person name="Sasakura Y."/>
            <person name="Shoguchi E."/>
            <person name="Shin-i T."/>
            <person name="Spagnuolo A."/>
            <person name="Stainier D."/>
            <person name="Suzuki M.M."/>
            <person name="Tassy O."/>
            <person name="Takatori N."/>
            <person name="Tokuoka M."/>
            <person name="Yagi K."/>
            <person name="Yoshizaki F."/>
            <person name="Wada S."/>
            <person name="Zhang C."/>
            <person name="Hyatt P.D."/>
            <person name="Larimer F."/>
            <person name="Detter C."/>
            <person name="Doggett N."/>
            <person name="Glavina T."/>
            <person name="Hawkins T."/>
            <person name="Richardson P."/>
            <person name="Lucas S."/>
            <person name="Kohara Y."/>
            <person name="Levine M."/>
            <person name="Satoh N."/>
            <person name="Rokhsar D.S."/>
        </authorList>
    </citation>
    <scope>NUCLEOTIDE SEQUENCE [LARGE SCALE GENOMIC DNA]</scope>
</reference>
<dbReference type="GO" id="GO:0000978">
    <property type="term" value="F:RNA polymerase II cis-regulatory region sequence-specific DNA binding"/>
    <property type="evidence" value="ECO:0000318"/>
    <property type="project" value="GO_Central"/>
</dbReference>
<name>Q1RLI5_CIOIN</name>
<accession>Q1RLI5</accession>
<evidence type="ECO:0000313" key="8">
    <source>
        <dbReference type="EMBL" id="FAA00080.1"/>
    </source>
</evidence>
<dbReference type="GeneID" id="100169672"/>
<dbReference type="Gene3D" id="3.30.160.60">
    <property type="entry name" value="Classic Zinc Finger"/>
    <property type="match status" value="3"/>
</dbReference>
<dbReference type="PROSITE" id="PS00028">
    <property type="entry name" value="ZINC_FINGER_C2H2_1"/>
    <property type="match status" value="3"/>
</dbReference>
<dbReference type="Ensembl" id="ENSCINT00000035428.1">
    <property type="protein sequence ID" value="ENSCINP00000030315.1"/>
    <property type="gene ID" value="ENSCING00000022137.1"/>
</dbReference>
<organism evidence="8">
    <name type="scientific">Ciona intestinalis</name>
    <name type="common">Transparent sea squirt</name>
    <name type="synonym">Ascidia intestinalis</name>
    <dbReference type="NCBI Taxonomy" id="7719"/>
    <lineage>
        <taxon>Eukaryota</taxon>
        <taxon>Metazoa</taxon>
        <taxon>Chordata</taxon>
        <taxon>Tunicata</taxon>
        <taxon>Ascidiacea</taxon>
        <taxon>Phlebobranchia</taxon>
        <taxon>Cionidae</taxon>
        <taxon>Ciona</taxon>
    </lineage>
</organism>
<evidence type="ECO:0000256" key="1">
    <source>
        <dbReference type="ARBA" id="ARBA00022723"/>
    </source>
</evidence>
<evidence type="ECO:0000313" key="9">
    <source>
        <dbReference type="Ensembl" id="ENSCINP00000030315.1"/>
    </source>
</evidence>
<dbReference type="GO" id="GO:0000981">
    <property type="term" value="F:DNA-binding transcription factor activity, RNA polymerase II-specific"/>
    <property type="evidence" value="ECO:0000318"/>
    <property type="project" value="GO_Central"/>
</dbReference>
<dbReference type="RefSeq" id="NP_001121590.1">
    <property type="nucleotide sequence ID" value="NM_001128118.1"/>
</dbReference>
<dbReference type="InterPro" id="IPR013087">
    <property type="entry name" value="Znf_C2H2_type"/>
</dbReference>
<dbReference type="GO" id="GO:0006357">
    <property type="term" value="P:regulation of transcription by RNA polymerase II"/>
    <property type="evidence" value="ECO:0000318"/>
    <property type="project" value="GO_Central"/>
</dbReference>
<feature type="region of interest" description="Disordered" evidence="6">
    <location>
        <begin position="200"/>
        <end position="221"/>
    </location>
</feature>
<dbReference type="Proteomes" id="UP000008144">
    <property type="component" value="Unassembled WGS sequence"/>
</dbReference>
<dbReference type="PROSITE" id="PS50157">
    <property type="entry name" value="ZINC_FINGER_C2H2_2"/>
    <property type="match status" value="3"/>
</dbReference>
<dbReference type="SMART" id="SM00355">
    <property type="entry name" value="ZnF_C2H2"/>
    <property type="match status" value="3"/>
</dbReference>
<feature type="compositionally biased region" description="Basic residues" evidence="6">
    <location>
        <begin position="442"/>
        <end position="451"/>
    </location>
</feature>
<feature type="domain" description="C2H2-type" evidence="7">
    <location>
        <begin position="490"/>
        <end position="517"/>
    </location>
</feature>
<reference evidence="8" key="2">
    <citation type="journal article" date="2006" name="Dev. Biol.">
        <title>Systematic analysis of embryonic expression profiles of zinc finger genes in Ciona intestinalis.</title>
        <authorList>
            <person name="Miwata K."/>
            <person name="Chiba T."/>
            <person name="Horii R."/>
            <person name="Yamada L."/>
            <person name="Kubo A."/>
            <person name="Miyamura D."/>
            <person name="Satoh N."/>
            <person name="Satou Y."/>
        </authorList>
    </citation>
    <scope>NUCLEOTIDE SEQUENCE</scope>
</reference>
<evidence type="ECO:0000256" key="5">
    <source>
        <dbReference type="PROSITE-ProRule" id="PRU00042"/>
    </source>
</evidence>
<feature type="domain" description="C2H2-type" evidence="7">
    <location>
        <begin position="518"/>
        <end position="545"/>
    </location>
</feature>
<evidence type="ECO:0000256" key="3">
    <source>
        <dbReference type="ARBA" id="ARBA00022771"/>
    </source>
</evidence>
<evidence type="ECO:0000256" key="2">
    <source>
        <dbReference type="ARBA" id="ARBA00022737"/>
    </source>
</evidence>
<keyword evidence="4" id="KW-0862">Zinc</keyword>
<feature type="region of interest" description="Disordered" evidence="6">
    <location>
        <begin position="408"/>
        <end position="459"/>
    </location>
</feature>
<feature type="domain" description="C2H2-type" evidence="7">
    <location>
        <begin position="460"/>
        <end position="489"/>
    </location>
</feature>
<keyword evidence="2" id="KW-0677">Repeat</keyword>
<reference evidence="9" key="3">
    <citation type="submission" date="2025-05" db="UniProtKB">
        <authorList>
            <consortium name="Ensembl"/>
        </authorList>
    </citation>
    <scope>IDENTIFICATION</scope>
</reference>
<keyword evidence="10" id="KW-1185">Reference proteome</keyword>
<dbReference type="FunFam" id="3.30.160.60:FF:000324">
    <property type="entry name" value="Early growth response protein 4"/>
    <property type="match status" value="1"/>
</dbReference>
<dbReference type="SUPFAM" id="SSF57667">
    <property type="entry name" value="beta-beta-alpha zinc fingers"/>
    <property type="match status" value="2"/>
</dbReference>
<protein>
    <submittedName>
        <fullName evidence="8 9">Zinc finger protein</fullName>
    </submittedName>
</protein>
<dbReference type="OrthoDB" id="10018191at2759"/>
<dbReference type="GeneTree" id="ENSGT00940000169836"/>
<dbReference type="Pfam" id="PF00096">
    <property type="entry name" value="zf-C2H2"/>
    <property type="match status" value="2"/>
</dbReference>
<keyword evidence="1" id="KW-0479">Metal-binding</keyword>
<dbReference type="CTD" id="100169672"/>
<proteinExistence type="evidence at transcript level"/>
<gene>
    <name evidence="8" type="primary">Ci-ZF(C2H2)-42</name>
    <name evidence="9" type="synonym">ci-zf(c2h2)-42</name>
</gene>
<evidence type="ECO:0000256" key="6">
    <source>
        <dbReference type="SAM" id="MobiDB-lite"/>
    </source>
</evidence>
<dbReference type="FunFam" id="3.30.160.60:FF:000690">
    <property type="entry name" value="Zinc finger protein 354C"/>
    <property type="match status" value="1"/>
</dbReference>